<dbReference type="EMBL" id="UYRT01005479">
    <property type="protein sequence ID" value="VDK38794.1"/>
    <property type="molecule type" value="Genomic_DNA"/>
</dbReference>
<reference evidence="1 2" key="2">
    <citation type="submission" date="2018-11" db="EMBL/GenBank/DDBJ databases">
        <authorList>
            <consortium name="Pathogen Informatics"/>
        </authorList>
    </citation>
    <scope>NUCLEOTIDE SEQUENCE [LARGE SCALE GENOMIC DNA]</scope>
</reference>
<accession>A0A183D3H9</accession>
<reference evidence="3" key="1">
    <citation type="submission" date="2016-06" db="UniProtKB">
        <authorList>
            <consortium name="WormBaseParasite"/>
        </authorList>
    </citation>
    <scope>IDENTIFICATION</scope>
</reference>
<dbReference type="WBParaSite" id="GPUH_0000327501-mRNA-1">
    <property type="protein sequence ID" value="GPUH_0000327501-mRNA-1"/>
    <property type="gene ID" value="GPUH_0000327501"/>
</dbReference>
<evidence type="ECO:0000313" key="3">
    <source>
        <dbReference type="WBParaSite" id="GPUH_0000327501-mRNA-1"/>
    </source>
</evidence>
<dbReference type="PANTHER" id="PTHR38612">
    <property type="entry name" value="PROTEIN DCT-5-RELATED"/>
    <property type="match status" value="1"/>
</dbReference>
<keyword evidence="2" id="KW-1185">Reference proteome</keyword>
<proteinExistence type="predicted"/>
<dbReference type="Proteomes" id="UP000271098">
    <property type="component" value="Unassembled WGS sequence"/>
</dbReference>
<name>A0A183D3H9_9BILA</name>
<dbReference type="PANTHER" id="PTHR38612:SF2">
    <property type="entry name" value="PROTEIN DCT-5"/>
    <property type="match status" value="1"/>
</dbReference>
<dbReference type="InterPro" id="IPR035161">
    <property type="entry name" value="DUF5332"/>
</dbReference>
<dbReference type="Pfam" id="PF17266">
    <property type="entry name" value="DUF5332"/>
    <property type="match status" value="1"/>
</dbReference>
<evidence type="ECO:0000313" key="2">
    <source>
        <dbReference type="Proteomes" id="UP000271098"/>
    </source>
</evidence>
<sequence>MVCPKMETCSEQCFREDVLHVNSCAKKRCNIHCFDGDCPHCISVTKRIFLRICREYDVTNLPNVKFDGSCKDLFDYVLKEYVRSQTT</sequence>
<organism evidence="3">
    <name type="scientific">Gongylonema pulchrum</name>
    <dbReference type="NCBI Taxonomy" id="637853"/>
    <lineage>
        <taxon>Eukaryota</taxon>
        <taxon>Metazoa</taxon>
        <taxon>Ecdysozoa</taxon>
        <taxon>Nematoda</taxon>
        <taxon>Chromadorea</taxon>
        <taxon>Rhabditida</taxon>
        <taxon>Spirurina</taxon>
        <taxon>Spiruromorpha</taxon>
        <taxon>Spiruroidea</taxon>
        <taxon>Gongylonematidae</taxon>
        <taxon>Gongylonema</taxon>
    </lineage>
</organism>
<dbReference type="OrthoDB" id="5840377at2759"/>
<evidence type="ECO:0000313" key="1">
    <source>
        <dbReference type="EMBL" id="VDK38794.1"/>
    </source>
</evidence>
<gene>
    <name evidence="1" type="ORF">GPUH_LOCUS3270</name>
</gene>
<protein>
    <submittedName>
        <fullName evidence="3">TAZ-type domain-containing protein</fullName>
    </submittedName>
</protein>
<dbReference type="AlphaFoldDB" id="A0A183D3H9"/>